<dbReference type="Pfam" id="PF00356">
    <property type="entry name" value="LacI"/>
    <property type="match status" value="1"/>
</dbReference>
<evidence type="ECO:0000259" key="4">
    <source>
        <dbReference type="SMART" id="SM00354"/>
    </source>
</evidence>
<dbReference type="Gene3D" id="3.40.50.2300">
    <property type="match status" value="2"/>
</dbReference>
<dbReference type="EMBL" id="JBGUBD010000005">
    <property type="protein sequence ID" value="MFA9478482.1"/>
    <property type="molecule type" value="Genomic_DNA"/>
</dbReference>
<evidence type="ECO:0000313" key="6">
    <source>
        <dbReference type="Proteomes" id="UP001575105"/>
    </source>
</evidence>
<name>A0ABV4U6K9_9BACT</name>
<dbReference type="PANTHER" id="PTHR30146">
    <property type="entry name" value="LACI-RELATED TRANSCRIPTIONAL REPRESSOR"/>
    <property type="match status" value="1"/>
</dbReference>
<accession>A0ABV4U6K9</accession>
<dbReference type="Gene3D" id="1.10.260.40">
    <property type="entry name" value="lambda repressor-like DNA-binding domains"/>
    <property type="match status" value="1"/>
</dbReference>
<evidence type="ECO:0000256" key="1">
    <source>
        <dbReference type="ARBA" id="ARBA00023015"/>
    </source>
</evidence>
<feature type="domain" description="HTH lacI-type" evidence="4">
    <location>
        <begin position="2"/>
        <end position="64"/>
    </location>
</feature>
<protein>
    <submittedName>
        <fullName evidence="5">LacI family DNA-binding transcriptional regulator</fullName>
    </submittedName>
</protein>
<dbReference type="InterPro" id="IPR046335">
    <property type="entry name" value="LacI/GalR-like_sensor"/>
</dbReference>
<dbReference type="SUPFAM" id="SSF53822">
    <property type="entry name" value="Periplasmic binding protein-like I"/>
    <property type="match status" value="1"/>
</dbReference>
<organism evidence="5 6">
    <name type="scientific">Natronomicrosphaera hydrolytica</name>
    <dbReference type="NCBI Taxonomy" id="3242702"/>
    <lineage>
        <taxon>Bacteria</taxon>
        <taxon>Pseudomonadati</taxon>
        <taxon>Planctomycetota</taxon>
        <taxon>Phycisphaerae</taxon>
        <taxon>Phycisphaerales</taxon>
        <taxon>Phycisphaeraceae</taxon>
        <taxon>Natronomicrosphaera</taxon>
    </lineage>
</organism>
<keyword evidence="6" id="KW-1185">Reference proteome</keyword>
<dbReference type="CDD" id="cd01392">
    <property type="entry name" value="HTH_LacI"/>
    <property type="match status" value="1"/>
</dbReference>
<dbReference type="CDD" id="cd06267">
    <property type="entry name" value="PBP1_LacI_sugar_binding-like"/>
    <property type="match status" value="1"/>
</dbReference>
<evidence type="ECO:0000256" key="3">
    <source>
        <dbReference type="ARBA" id="ARBA00023163"/>
    </source>
</evidence>
<dbReference type="Proteomes" id="UP001575105">
    <property type="component" value="Unassembled WGS sequence"/>
</dbReference>
<dbReference type="SMART" id="SM00354">
    <property type="entry name" value="HTH_LACI"/>
    <property type="match status" value="1"/>
</dbReference>
<dbReference type="PANTHER" id="PTHR30146:SF109">
    <property type="entry name" value="HTH-TYPE TRANSCRIPTIONAL REGULATOR GALS"/>
    <property type="match status" value="1"/>
</dbReference>
<dbReference type="SUPFAM" id="SSF47413">
    <property type="entry name" value="lambda repressor-like DNA-binding domains"/>
    <property type="match status" value="1"/>
</dbReference>
<keyword evidence="2 5" id="KW-0238">DNA-binding</keyword>
<reference evidence="5 6" key="1">
    <citation type="submission" date="2024-08" db="EMBL/GenBank/DDBJ databases">
        <title>Whole-genome sequencing of halo(alkali)philic microorganisms from hypersaline lakes.</title>
        <authorList>
            <person name="Sorokin D.Y."/>
            <person name="Merkel A.Y."/>
            <person name="Messina E."/>
            <person name="Yakimov M."/>
        </authorList>
    </citation>
    <scope>NUCLEOTIDE SEQUENCE [LARGE SCALE GENOMIC DNA]</scope>
    <source>
        <strain evidence="5 6">AB-hyl4</strain>
    </source>
</reference>
<dbReference type="InterPro" id="IPR028082">
    <property type="entry name" value="Peripla_BP_I"/>
</dbReference>
<dbReference type="InterPro" id="IPR010982">
    <property type="entry name" value="Lambda_DNA-bd_dom_sf"/>
</dbReference>
<dbReference type="RefSeq" id="WP_425345409.1">
    <property type="nucleotide sequence ID" value="NZ_JBGUBD010000005.1"/>
</dbReference>
<evidence type="ECO:0000313" key="5">
    <source>
        <dbReference type="EMBL" id="MFA9478482.1"/>
    </source>
</evidence>
<comment type="caution">
    <text evidence="5">The sequence shown here is derived from an EMBL/GenBank/DDBJ whole genome shotgun (WGS) entry which is preliminary data.</text>
</comment>
<keyword evidence="1" id="KW-0805">Transcription regulation</keyword>
<proteinExistence type="predicted"/>
<keyword evidence="3" id="KW-0804">Transcription</keyword>
<evidence type="ECO:0000256" key="2">
    <source>
        <dbReference type="ARBA" id="ARBA00023125"/>
    </source>
</evidence>
<dbReference type="InterPro" id="IPR000843">
    <property type="entry name" value="HTH_LacI"/>
</dbReference>
<gene>
    <name evidence="5" type="ORF">ACERK3_09260</name>
</gene>
<sequence>MAVTVTEIARKAGVSKGLVSRVLRDDQSLRITESRRQQVLAVAKGLGGIKRNSSGRVIGKRLARNIVVPINKTSVMQELLAHWENQGFKTLKSVLGEHGFRLSIDLYESDSPAALQEEYQILKGTCDGLVLLGGIVTKQVANFVLENKIPHVSIDSVGRVLGVNTVLEDAVAGYYQAVSHLSELGHTRIGFLGRTEQGHYPSFAAAMAHHGLDINPAWRCRSPRTSQPIPDKETGWRDAAREAFGQWLDDHGPQVTAICCHNDYGALGACDAMVERNLVPGKDLSIVGFGDFERPGAPQTQDFELTTIHTSLADLGRSTADSLISQILYKKTQVVHQLIPTELMIRHTTGACLRPDANG</sequence>
<dbReference type="GO" id="GO:0003677">
    <property type="term" value="F:DNA binding"/>
    <property type="evidence" value="ECO:0007669"/>
    <property type="project" value="UniProtKB-KW"/>
</dbReference>
<dbReference type="Pfam" id="PF13377">
    <property type="entry name" value="Peripla_BP_3"/>
    <property type="match status" value="1"/>
</dbReference>